<feature type="transmembrane region" description="Helical" evidence="1">
    <location>
        <begin position="37"/>
        <end position="58"/>
    </location>
</feature>
<evidence type="ECO:0000256" key="1">
    <source>
        <dbReference type="SAM" id="Phobius"/>
    </source>
</evidence>
<feature type="transmembrane region" description="Helical" evidence="1">
    <location>
        <begin position="285"/>
        <end position="314"/>
    </location>
</feature>
<sequence length="408" mass="44281">MNGHELDRRAVEAWFRRRGLPLVVRQDRRGSALLQRAIPALVFLLTLDPLVSLLALWADRPRGELEALLANPAFVVGQLVVVAVAALVLPALVAWLVTRWRRRLDASGRRVLAIAVLVLNVPVLPVIDRAVGLRDNVWVSLTINVGATLLVLLAVYVGAGSILAWGLRHAVRQLGTVGTMATKALPLLVLVVMFAFFSTEMWQIADALPRYQLWSVVALLAGLSVLFMIATQADELREMTDRASAGGLDDLAGQLRDTPFAGLTGGEEAVAPQPLSRSERANVTVVLFVAQALQIAVLALLVFVLFVLFGALAIRESVVVSWLGEGLASGRLFGIELPVSRALVQVSIFLSVFSGLYFTASAATDPHYRKAFFDPLLAEVRTSLAVRQVYLARRAVGSYPGMRTVTDR</sequence>
<feature type="transmembrane region" description="Helical" evidence="1">
    <location>
        <begin position="78"/>
        <end position="98"/>
    </location>
</feature>
<comment type="caution">
    <text evidence="2">The sequence shown here is derived from an EMBL/GenBank/DDBJ whole genome shotgun (WGS) entry which is preliminary data.</text>
</comment>
<feature type="transmembrane region" description="Helical" evidence="1">
    <location>
        <begin position="342"/>
        <end position="360"/>
    </location>
</feature>
<dbReference type="AlphaFoldDB" id="A0A7Z0WI81"/>
<evidence type="ECO:0000313" key="2">
    <source>
        <dbReference type="EMBL" id="OLF07775.1"/>
    </source>
</evidence>
<dbReference type="OrthoDB" id="5242179at2"/>
<keyword evidence="1" id="KW-1133">Transmembrane helix</keyword>
<dbReference type="RefSeq" id="WP_075135615.1">
    <property type="nucleotide sequence ID" value="NZ_MSIF01000014.1"/>
</dbReference>
<feature type="transmembrane region" description="Helical" evidence="1">
    <location>
        <begin position="147"/>
        <end position="167"/>
    </location>
</feature>
<keyword evidence="1" id="KW-0812">Transmembrane</keyword>
<organism evidence="2 3">
    <name type="scientific">Actinophytocola xinjiangensis</name>
    <dbReference type="NCBI Taxonomy" id="485602"/>
    <lineage>
        <taxon>Bacteria</taxon>
        <taxon>Bacillati</taxon>
        <taxon>Actinomycetota</taxon>
        <taxon>Actinomycetes</taxon>
        <taxon>Pseudonocardiales</taxon>
        <taxon>Pseudonocardiaceae</taxon>
    </lineage>
</organism>
<accession>A0A7Z0WI81</accession>
<keyword evidence="1" id="KW-0472">Membrane</keyword>
<protein>
    <recommendedName>
        <fullName evidence="4">Integral membrane protein</fullName>
    </recommendedName>
</protein>
<name>A0A7Z0WI81_9PSEU</name>
<dbReference type="Proteomes" id="UP000185696">
    <property type="component" value="Unassembled WGS sequence"/>
</dbReference>
<dbReference type="EMBL" id="MSIF01000014">
    <property type="protein sequence ID" value="OLF07775.1"/>
    <property type="molecule type" value="Genomic_DNA"/>
</dbReference>
<reference evidence="2 3" key="1">
    <citation type="submission" date="2016-12" db="EMBL/GenBank/DDBJ databases">
        <title>The draft genome sequence of Actinophytocola xinjiangensis.</title>
        <authorList>
            <person name="Wang W."/>
            <person name="Yuan L."/>
        </authorList>
    </citation>
    <scope>NUCLEOTIDE SEQUENCE [LARGE SCALE GENOMIC DNA]</scope>
    <source>
        <strain evidence="2 3">CGMCC 4.4663</strain>
    </source>
</reference>
<keyword evidence="3" id="KW-1185">Reference proteome</keyword>
<feature type="transmembrane region" description="Helical" evidence="1">
    <location>
        <begin position="211"/>
        <end position="230"/>
    </location>
</feature>
<feature type="transmembrane region" description="Helical" evidence="1">
    <location>
        <begin position="110"/>
        <end position="127"/>
    </location>
</feature>
<gene>
    <name evidence="2" type="ORF">BLA60_25970</name>
</gene>
<evidence type="ECO:0008006" key="4">
    <source>
        <dbReference type="Google" id="ProtNLM"/>
    </source>
</evidence>
<proteinExistence type="predicted"/>
<evidence type="ECO:0000313" key="3">
    <source>
        <dbReference type="Proteomes" id="UP000185696"/>
    </source>
</evidence>